<dbReference type="AlphaFoldDB" id="A0A914XTG4"/>
<accession>A0A914XTG4</accession>
<protein>
    <submittedName>
        <fullName evidence="2">Uncharacterized protein</fullName>
    </submittedName>
</protein>
<proteinExistence type="predicted"/>
<evidence type="ECO:0000313" key="2">
    <source>
        <dbReference type="WBParaSite" id="PSU_v2.g10555.t1"/>
    </source>
</evidence>
<organism evidence="1 2">
    <name type="scientific">Panagrolaimus superbus</name>
    <dbReference type="NCBI Taxonomy" id="310955"/>
    <lineage>
        <taxon>Eukaryota</taxon>
        <taxon>Metazoa</taxon>
        <taxon>Ecdysozoa</taxon>
        <taxon>Nematoda</taxon>
        <taxon>Chromadorea</taxon>
        <taxon>Rhabditida</taxon>
        <taxon>Tylenchina</taxon>
        <taxon>Panagrolaimomorpha</taxon>
        <taxon>Panagrolaimoidea</taxon>
        <taxon>Panagrolaimidae</taxon>
        <taxon>Panagrolaimus</taxon>
    </lineage>
</organism>
<reference evidence="2" key="1">
    <citation type="submission" date="2022-11" db="UniProtKB">
        <authorList>
            <consortium name="WormBaseParasite"/>
        </authorList>
    </citation>
    <scope>IDENTIFICATION</scope>
</reference>
<dbReference type="Proteomes" id="UP000887577">
    <property type="component" value="Unplaced"/>
</dbReference>
<name>A0A914XTG4_9BILA</name>
<keyword evidence="1" id="KW-1185">Reference proteome</keyword>
<sequence>MIQSDTSNEVSTTFDLGKTNVIKSPIAISAELGEGNHIIHKEIHIQISLSNLQKDPLTLKMTVHRSDVFMFAGTNELNIRKELKKYPIPISLEPGQTQNRTLSFIANVAGELPFPRISIECNNELDAVINSYAIKALPKAVLVLSIKS</sequence>
<evidence type="ECO:0000313" key="1">
    <source>
        <dbReference type="Proteomes" id="UP000887577"/>
    </source>
</evidence>
<dbReference type="WBParaSite" id="PSU_v2.g10555.t1">
    <property type="protein sequence ID" value="PSU_v2.g10555.t1"/>
    <property type="gene ID" value="PSU_v2.g10555"/>
</dbReference>